<name>A0A5B7H6N9_PORTR</name>
<sequence length="115" mass="13197">MKVFKLKIPSFLLLFLLLLLLLLLLRKSDDLHTVVTVSRKLPKEKPWEIITMRIDTRHKRRVLISGAWRAWLFRLLSTVFVTAQAPSLCTQNTVVRWCNQRATPGSGGVSLRAVC</sequence>
<evidence type="ECO:0000313" key="1">
    <source>
        <dbReference type="EMBL" id="MPC64987.1"/>
    </source>
</evidence>
<evidence type="ECO:0000313" key="2">
    <source>
        <dbReference type="Proteomes" id="UP000324222"/>
    </source>
</evidence>
<dbReference type="EMBL" id="VSRR010022793">
    <property type="protein sequence ID" value="MPC64987.1"/>
    <property type="molecule type" value="Genomic_DNA"/>
</dbReference>
<protein>
    <submittedName>
        <fullName evidence="1">Uncharacterized protein</fullName>
    </submittedName>
</protein>
<dbReference type="AlphaFoldDB" id="A0A5B7H6N9"/>
<reference evidence="1 2" key="1">
    <citation type="submission" date="2019-05" db="EMBL/GenBank/DDBJ databases">
        <title>Another draft genome of Portunus trituberculatus and its Hox gene families provides insights of decapod evolution.</title>
        <authorList>
            <person name="Jeong J.-H."/>
            <person name="Song I."/>
            <person name="Kim S."/>
            <person name="Choi T."/>
            <person name="Kim D."/>
            <person name="Ryu S."/>
            <person name="Kim W."/>
        </authorList>
    </citation>
    <scope>NUCLEOTIDE SEQUENCE [LARGE SCALE GENOMIC DNA]</scope>
    <source>
        <tissue evidence="1">Muscle</tissue>
    </source>
</reference>
<dbReference type="Proteomes" id="UP000324222">
    <property type="component" value="Unassembled WGS sequence"/>
</dbReference>
<organism evidence="1 2">
    <name type="scientific">Portunus trituberculatus</name>
    <name type="common">Swimming crab</name>
    <name type="synonym">Neptunus trituberculatus</name>
    <dbReference type="NCBI Taxonomy" id="210409"/>
    <lineage>
        <taxon>Eukaryota</taxon>
        <taxon>Metazoa</taxon>
        <taxon>Ecdysozoa</taxon>
        <taxon>Arthropoda</taxon>
        <taxon>Crustacea</taxon>
        <taxon>Multicrustacea</taxon>
        <taxon>Malacostraca</taxon>
        <taxon>Eumalacostraca</taxon>
        <taxon>Eucarida</taxon>
        <taxon>Decapoda</taxon>
        <taxon>Pleocyemata</taxon>
        <taxon>Brachyura</taxon>
        <taxon>Eubrachyura</taxon>
        <taxon>Portunoidea</taxon>
        <taxon>Portunidae</taxon>
        <taxon>Portuninae</taxon>
        <taxon>Portunus</taxon>
    </lineage>
</organism>
<comment type="caution">
    <text evidence="1">The sequence shown here is derived from an EMBL/GenBank/DDBJ whole genome shotgun (WGS) entry which is preliminary data.</text>
</comment>
<accession>A0A5B7H6N9</accession>
<gene>
    <name evidence="1" type="ORF">E2C01_059110</name>
</gene>
<keyword evidence="2" id="KW-1185">Reference proteome</keyword>
<proteinExistence type="predicted"/>